<dbReference type="PANTHER" id="PTHR12338:SF8">
    <property type="entry name" value="HEME_HEMOPEXIN-BINDING PROTEIN"/>
    <property type="match status" value="1"/>
</dbReference>
<evidence type="ECO:0000256" key="4">
    <source>
        <dbReference type="SAM" id="MobiDB-lite"/>
    </source>
</evidence>
<feature type="region of interest" description="Disordered" evidence="4">
    <location>
        <begin position="929"/>
        <end position="959"/>
    </location>
</feature>
<accession>A0ABU1HIT2</accession>
<dbReference type="InterPro" id="IPR012334">
    <property type="entry name" value="Pectin_lyas_fold"/>
</dbReference>
<dbReference type="SUPFAM" id="SSF51126">
    <property type="entry name" value="Pectin lyase-like"/>
    <property type="match status" value="1"/>
</dbReference>
<keyword evidence="7" id="KW-1185">Reference proteome</keyword>
<keyword evidence="2" id="KW-0964">Secreted</keyword>
<organism evidence="6 7">
    <name type="scientific">Franzmannia qiaohouensis</name>
    <dbReference type="NCBI Taxonomy" id="1329370"/>
    <lineage>
        <taxon>Bacteria</taxon>
        <taxon>Pseudomonadati</taxon>
        <taxon>Pseudomonadota</taxon>
        <taxon>Gammaproteobacteria</taxon>
        <taxon>Oceanospirillales</taxon>
        <taxon>Halomonadaceae</taxon>
        <taxon>Franzmannia</taxon>
    </lineage>
</organism>
<dbReference type="NCBIfam" id="TIGR01901">
    <property type="entry name" value="adhes_NPXG"/>
    <property type="match status" value="1"/>
</dbReference>
<comment type="subcellular location">
    <subcellularLocation>
        <location evidence="1">Secreted</location>
    </subcellularLocation>
</comment>
<dbReference type="EMBL" id="JARWAM010000017">
    <property type="protein sequence ID" value="MDR5907402.1"/>
    <property type="molecule type" value="Genomic_DNA"/>
</dbReference>
<sequence>MNRIYQVIWQPRNGASVTKPAGVPFILKPLIASMLLVAGSNAWALPVGAEVSSGSVSIGGNASEMKIIQSTQNAAINWQAFDIASGEAVNFAQPNSSATALNRVLGADPSNILGSLTANGNVFLINPNGVLFGQGASVDVGGLVASTLGLSDSDFMAGNYRFAGAGNGSIVNQGTISADGGYIALLGANVSNQGTLQANLGTVALAAGDAITLDVAGDGLLNVAVDQGALDALAENGGLIQADGGNVLMSAQSAGDLLQSAINNTGVISAQSIENRNGTIMLLGDMHSGTLSIGGTLDVSGNGAGETGGSVTATSQRVGLYDAQIDASGEAGGGTVLIGGGYQGNDPAVQNAEAAYMSAGSTINANASTDGDGGTVVVWADGSTRAYGSISARGGEQSGNGGLIETSGHWLDVADIRIDTRAPNGSMGMWLLDPADVTISSEATSNGTTTDNVFAPNSGVSTANINVNDLVFNLGGANITVTTENNGVSGTGNGDIDVNDAIVWTAPTTLTLNADRDVNINAAITATDGSLVANAERDVNVYAAITTTNGDLTFNANNDIMLAAEATITTGSLTAIAGQNVLVEAPISVTTGDVILIADNDGTGPGADAGTVFITCGINCITIGTGDLVIRFNPESYGTTESEILGYALNLTGGGELDAKAWVFGQGQDKVYDGLRDATVVGLEPDINGMPPPVALGTTSNAMFDTKDVGTEKPITFEATFDDEVYDLFAPYGTDPGTYFTRADITPAPLTITADDGSKVFGETFILSPQAFTSEGLVNEETVESVSLTSDGAVATASVDGSPYAITPTDATGGTFSASNYSITYIDGELLVSATDPGDPGDPGDPSPTDPSPTDPLPTDPSDLDPLTPDLGNLPPEVLVPLLARLAGEAITPDTYAQDENGRVFGSPPILVSQGLALSVTGVNVPPQQLNQLTPEPEAPVTPAEAYVPPVFAPRQDRQ</sequence>
<dbReference type="InterPro" id="IPR011050">
    <property type="entry name" value="Pectin_lyase_fold/virulence"/>
</dbReference>
<comment type="caution">
    <text evidence="6">The sequence shown here is derived from an EMBL/GenBank/DDBJ whole genome shotgun (WGS) entry which is preliminary data.</text>
</comment>
<evidence type="ECO:0000256" key="3">
    <source>
        <dbReference type="ARBA" id="ARBA00022729"/>
    </source>
</evidence>
<keyword evidence="3" id="KW-0732">Signal</keyword>
<gene>
    <name evidence="6" type="ORF">QC821_19150</name>
</gene>
<dbReference type="InterPro" id="IPR008638">
    <property type="entry name" value="FhaB/CdiA-like_TPS"/>
</dbReference>
<dbReference type="SMART" id="SM00912">
    <property type="entry name" value="Haemagg_act"/>
    <property type="match status" value="1"/>
</dbReference>
<evidence type="ECO:0000259" key="5">
    <source>
        <dbReference type="SMART" id="SM00912"/>
    </source>
</evidence>
<evidence type="ECO:0000313" key="7">
    <source>
        <dbReference type="Proteomes" id="UP001251374"/>
    </source>
</evidence>
<feature type="compositionally biased region" description="Low complexity" evidence="4">
    <location>
        <begin position="860"/>
        <end position="872"/>
    </location>
</feature>
<protein>
    <submittedName>
        <fullName evidence="6">Filamentous hemagglutinin N-terminal domain-containing protein</fullName>
    </submittedName>
</protein>
<evidence type="ECO:0000313" key="6">
    <source>
        <dbReference type="EMBL" id="MDR5907402.1"/>
    </source>
</evidence>
<feature type="region of interest" description="Disordered" evidence="4">
    <location>
        <begin position="832"/>
        <end position="873"/>
    </location>
</feature>
<dbReference type="PANTHER" id="PTHR12338">
    <property type="entry name" value="AUTOTRANSPORTER"/>
    <property type="match status" value="1"/>
</dbReference>
<dbReference type="InterPro" id="IPR041286">
    <property type="entry name" value="MBG_2"/>
</dbReference>
<dbReference type="Pfam" id="PF18676">
    <property type="entry name" value="MBG_2"/>
    <property type="match status" value="1"/>
</dbReference>
<evidence type="ECO:0000256" key="1">
    <source>
        <dbReference type="ARBA" id="ARBA00004613"/>
    </source>
</evidence>
<feature type="compositionally biased region" description="Low complexity" evidence="4">
    <location>
        <begin position="934"/>
        <end position="950"/>
    </location>
</feature>
<dbReference type="InterPro" id="IPR050909">
    <property type="entry name" value="Bact_Autotransporter_VF"/>
</dbReference>
<reference evidence="6 7" key="1">
    <citation type="submission" date="2023-04" db="EMBL/GenBank/DDBJ databases">
        <title>A long-awaited taxogenomic arrangement of the family Halomonadaceae.</title>
        <authorList>
            <person name="De La Haba R."/>
            <person name="Chuvochina M."/>
            <person name="Wittouck S."/>
            <person name="Arahal D.R."/>
            <person name="Sanchez-Porro C."/>
            <person name="Hugenholtz P."/>
            <person name="Ventosa A."/>
        </authorList>
    </citation>
    <scope>NUCLEOTIDE SEQUENCE [LARGE SCALE GENOMIC DNA]</scope>
    <source>
        <strain evidence="6 7">DSM 26770</strain>
    </source>
</reference>
<name>A0ABU1HIT2_9GAMM</name>
<feature type="domain" description="Filamentous haemagglutinin FhaB/tRNA nuclease CdiA-like TPS" evidence="5">
    <location>
        <begin position="42"/>
        <end position="154"/>
    </location>
</feature>
<evidence type="ECO:0000256" key="2">
    <source>
        <dbReference type="ARBA" id="ARBA00022525"/>
    </source>
</evidence>
<dbReference type="Gene3D" id="2.160.20.10">
    <property type="entry name" value="Single-stranded right-handed beta-helix, Pectin lyase-like"/>
    <property type="match status" value="1"/>
</dbReference>
<dbReference type="Pfam" id="PF05860">
    <property type="entry name" value="TPS"/>
    <property type="match status" value="1"/>
</dbReference>
<dbReference type="RefSeq" id="WP_309724730.1">
    <property type="nucleotide sequence ID" value="NZ_JARWAM010000017.1"/>
</dbReference>
<proteinExistence type="predicted"/>
<dbReference type="Proteomes" id="UP001251374">
    <property type="component" value="Unassembled WGS sequence"/>
</dbReference>
<feature type="compositionally biased region" description="Pro residues" evidence="4">
    <location>
        <begin position="843"/>
        <end position="859"/>
    </location>
</feature>